<keyword evidence="1" id="KW-0175">Coiled coil</keyword>
<feature type="compositionally biased region" description="Polar residues" evidence="2">
    <location>
        <begin position="178"/>
        <end position="189"/>
    </location>
</feature>
<feature type="coiled-coil region" evidence="1">
    <location>
        <begin position="214"/>
        <end position="270"/>
    </location>
</feature>
<organism evidence="3 4">
    <name type="scientific">Fusarium equiseti</name>
    <name type="common">Fusarium scirpi</name>
    <dbReference type="NCBI Taxonomy" id="61235"/>
    <lineage>
        <taxon>Eukaryota</taxon>
        <taxon>Fungi</taxon>
        <taxon>Dikarya</taxon>
        <taxon>Ascomycota</taxon>
        <taxon>Pezizomycotina</taxon>
        <taxon>Sordariomycetes</taxon>
        <taxon>Hypocreomycetidae</taxon>
        <taxon>Hypocreales</taxon>
        <taxon>Nectriaceae</taxon>
        <taxon>Fusarium</taxon>
        <taxon>Fusarium incarnatum-equiseti species complex</taxon>
    </lineage>
</organism>
<evidence type="ECO:0000313" key="3">
    <source>
        <dbReference type="EMBL" id="CAG7560024.1"/>
    </source>
</evidence>
<sequence>MSLKRPSLSTEHRRGVKAMAAKFEGGDPSEVSPTLSSSPSKTHALISQFEQESTPKTAQSTRSVSTGRRTRQDSLQSQNAMSRNPSAANIEDQVDEQDLRVSIGEAAAMRAVELQKTDKERKLSKTYPQPLNLRQTMPRRKPVPEKGEEASLKDPGSLGTMMPNPEQPPIAQHLNFMRPSSTSNAQQGDNLMIPPGGPTPIQRPGSTTTLHTQIRNLQRQLDLKTEEAVQLRRQLEVQEDADVGTLSQQLREAKREAQMWKERAESAERRIKVFERFTARLKGIRTAGGTAQGAQDTTGPDCHELDMEKGQNEACLENVAGYGSDSSEDARIVSARIQNCLDGLTDGPRDISSLSNQTQSPSSSEIPERVISPSEEEVWMAAQELLELNQTLGQIDRGESTS</sequence>
<feature type="compositionally biased region" description="Low complexity" evidence="2">
    <location>
        <begin position="352"/>
        <end position="364"/>
    </location>
</feature>
<name>A0A8J2J5W3_FUSEQ</name>
<comment type="caution">
    <text evidence="3">The sequence shown here is derived from an EMBL/GenBank/DDBJ whole genome shotgun (WGS) entry which is preliminary data.</text>
</comment>
<feature type="region of interest" description="Disordered" evidence="2">
    <location>
        <begin position="21"/>
        <end position="95"/>
    </location>
</feature>
<feature type="compositionally biased region" description="Polar residues" evidence="2">
    <location>
        <begin position="126"/>
        <end position="135"/>
    </location>
</feature>
<feature type="compositionally biased region" description="Low complexity" evidence="2">
    <location>
        <begin position="28"/>
        <end position="40"/>
    </location>
</feature>
<feature type="compositionally biased region" description="Basic and acidic residues" evidence="2">
    <location>
        <begin position="142"/>
        <end position="152"/>
    </location>
</feature>
<dbReference type="Proteomes" id="UP000693738">
    <property type="component" value="Unassembled WGS sequence"/>
</dbReference>
<feature type="compositionally biased region" description="Polar residues" evidence="2">
    <location>
        <begin position="48"/>
        <end position="59"/>
    </location>
</feature>
<dbReference type="AlphaFoldDB" id="A0A8J2J5W3"/>
<feature type="compositionally biased region" description="Polar residues" evidence="2">
    <location>
        <begin position="73"/>
        <end position="87"/>
    </location>
</feature>
<feature type="region of interest" description="Disordered" evidence="2">
    <location>
        <begin position="113"/>
        <end position="208"/>
    </location>
</feature>
<evidence type="ECO:0000313" key="4">
    <source>
        <dbReference type="Proteomes" id="UP000693738"/>
    </source>
</evidence>
<proteinExistence type="predicted"/>
<evidence type="ECO:0000256" key="1">
    <source>
        <dbReference type="SAM" id="Coils"/>
    </source>
</evidence>
<dbReference type="EMBL" id="CAJSTJ010000131">
    <property type="protein sequence ID" value="CAG7560024.1"/>
    <property type="molecule type" value="Genomic_DNA"/>
</dbReference>
<reference evidence="3" key="1">
    <citation type="submission" date="2021-05" db="EMBL/GenBank/DDBJ databases">
        <authorList>
            <person name="Khan N."/>
        </authorList>
    </citation>
    <scope>NUCLEOTIDE SEQUENCE</scope>
</reference>
<gene>
    <name evidence="3" type="ORF">FEQUK3_LOCUS5744</name>
</gene>
<evidence type="ECO:0000256" key="2">
    <source>
        <dbReference type="SAM" id="MobiDB-lite"/>
    </source>
</evidence>
<feature type="region of interest" description="Disordered" evidence="2">
    <location>
        <begin position="344"/>
        <end position="370"/>
    </location>
</feature>
<feature type="compositionally biased region" description="Basic and acidic residues" evidence="2">
    <location>
        <begin position="113"/>
        <end position="123"/>
    </location>
</feature>
<accession>A0A8J2J5W3</accession>
<protein>
    <submittedName>
        <fullName evidence="3">Uncharacterized protein</fullName>
    </submittedName>
</protein>